<dbReference type="STRING" id="4565.A0A3B6K9K0"/>
<proteinExistence type="predicted"/>
<dbReference type="Gramene" id="TraesROB_scaffold_100805_01G000600.1">
    <property type="protein sequence ID" value="TraesROB_scaffold_100805_01G000600.1"/>
    <property type="gene ID" value="TraesROB_scaffold_100805_01G000600"/>
</dbReference>
<dbReference type="Gramene" id="TraesJUL5A03G02589160.1">
    <property type="protein sequence ID" value="TraesJUL5A03G02589160.1.CDS1"/>
    <property type="gene ID" value="TraesJUL5A03G02589160"/>
</dbReference>
<protein>
    <recommendedName>
        <fullName evidence="6">Thaumatin-like protein</fullName>
    </recommendedName>
</protein>
<keyword evidence="5" id="KW-1185">Reference proteome</keyword>
<dbReference type="OrthoDB" id="630838at2759"/>
<dbReference type="InterPro" id="IPR037176">
    <property type="entry name" value="Osmotin/thaumatin-like_sf"/>
</dbReference>
<dbReference type="Gramene" id="TraesARI5A03G02610550.1">
    <property type="protein sequence ID" value="TraesARI5A03G02610550.1.CDS1"/>
    <property type="gene ID" value="TraesARI5A03G02610550"/>
</dbReference>
<organism evidence="4">
    <name type="scientific">Triticum aestivum</name>
    <name type="common">Wheat</name>
    <dbReference type="NCBI Taxonomy" id="4565"/>
    <lineage>
        <taxon>Eukaryota</taxon>
        <taxon>Viridiplantae</taxon>
        <taxon>Streptophyta</taxon>
        <taxon>Embryophyta</taxon>
        <taxon>Tracheophyta</taxon>
        <taxon>Spermatophyta</taxon>
        <taxon>Magnoliopsida</taxon>
        <taxon>Liliopsida</taxon>
        <taxon>Poales</taxon>
        <taxon>Poaceae</taxon>
        <taxon>BOP clade</taxon>
        <taxon>Pooideae</taxon>
        <taxon>Triticodae</taxon>
        <taxon>Triticeae</taxon>
        <taxon>Triticinae</taxon>
        <taxon>Triticum</taxon>
    </lineage>
</organism>
<reference evidence="4" key="1">
    <citation type="submission" date="2018-08" db="EMBL/GenBank/DDBJ databases">
        <authorList>
            <person name="Rossello M."/>
        </authorList>
    </citation>
    <scope>NUCLEOTIDE SEQUENCE [LARGE SCALE GENOMIC DNA]</scope>
    <source>
        <strain evidence="4">cv. Chinese Spring</strain>
    </source>
</reference>
<dbReference type="Pfam" id="PF00314">
    <property type="entry name" value="Thaumatin"/>
    <property type="match status" value="1"/>
</dbReference>
<dbReference type="Gramene" id="TraesCAD_scaffold_308787_01G000100.1">
    <property type="protein sequence ID" value="TraesCAD_scaffold_308787_01G000100.1"/>
    <property type="gene ID" value="TraesCAD_scaffold_308787_01G000100"/>
</dbReference>
<keyword evidence="1" id="KW-0611">Plant defense</keyword>
<accession>A0A3B6K9K0</accession>
<dbReference type="SMR" id="A0A3B6K9K0"/>
<dbReference type="PRINTS" id="PR00347">
    <property type="entry name" value="THAUMATIN"/>
</dbReference>
<evidence type="ECO:0000256" key="2">
    <source>
        <dbReference type="PIRSR" id="PIRSR002703-1"/>
    </source>
</evidence>
<dbReference type="Gramene" id="TraesLAC5A03G02524110.1">
    <property type="protein sequence ID" value="TraesLAC5A03G02524110.1.CDS1"/>
    <property type="gene ID" value="TraesLAC5A03G02524110"/>
</dbReference>
<evidence type="ECO:0000313" key="5">
    <source>
        <dbReference type="Proteomes" id="UP000019116"/>
    </source>
</evidence>
<feature type="chain" id="PRO_5043176491" description="Thaumatin-like protein" evidence="3">
    <location>
        <begin position="26"/>
        <end position="180"/>
    </location>
</feature>
<dbReference type="GO" id="GO:0006952">
    <property type="term" value="P:defense response"/>
    <property type="evidence" value="ECO:0000318"/>
    <property type="project" value="GO_Central"/>
</dbReference>
<feature type="signal peptide" evidence="3">
    <location>
        <begin position="1"/>
        <end position="25"/>
    </location>
</feature>
<evidence type="ECO:0000313" key="4">
    <source>
        <dbReference type="EnsemblPlants" id="TraesCS5A02G019000.1.cds1"/>
    </source>
</evidence>
<dbReference type="EnsemblPlants" id="TraesCS5A02G019000.1">
    <property type="protein sequence ID" value="TraesCS5A02G019000.1.cds1"/>
    <property type="gene ID" value="TraesCS5A02G019000"/>
</dbReference>
<dbReference type="Gramene" id="TraesCS5A03G0045100.1">
    <property type="protein sequence ID" value="TraesCS5A03G0045100.1.CDS1"/>
    <property type="gene ID" value="TraesCS5A03G0045100"/>
</dbReference>
<keyword evidence="3" id="KW-0732">Signal</keyword>
<keyword evidence="2" id="KW-1015">Disulfide bond</keyword>
<dbReference type="InterPro" id="IPR017949">
    <property type="entry name" value="Thaumatin_CS"/>
</dbReference>
<feature type="disulfide bond" evidence="2">
    <location>
        <begin position="80"/>
        <end position="90"/>
    </location>
</feature>
<dbReference type="PROSITE" id="PS00316">
    <property type="entry name" value="THAUMATIN_1"/>
    <property type="match status" value="1"/>
</dbReference>
<dbReference type="Gramene" id="TraesWEE_scaffold_098805_01G000200.1">
    <property type="protein sequence ID" value="TraesWEE_scaffold_098805_01G000200.1"/>
    <property type="gene ID" value="TraesWEE_scaffold_098805_01G000200"/>
</dbReference>
<dbReference type="PANTHER" id="PTHR31048">
    <property type="entry name" value="OS03G0233200 PROTEIN"/>
    <property type="match status" value="1"/>
</dbReference>
<evidence type="ECO:0008006" key="6">
    <source>
        <dbReference type="Google" id="ProtNLM"/>
    </source>
</evidence>
<dbReference type="Gene3D" id="2.60.110.10">
    <property type="entry name" value="Thaumatin"/>
    <property type="match status" value="1"/>
</dbReference>
<evidence type="ECO:0000256" key="3">
    <source>
        <dbReference type="SAM" id="SignalP"/>
    </source>
</evidence>
<dbReference type="Gramene" id="TraesCS5A02G019000.1">
    <property type="protein sequence ID" value="TraesCS5A02G019000.1.cds1"/>
    <property type="gene ID" value="TraesCS5A02G019000"/>
</dbReference>
<dbReference type="InterPro" id="IPR001938">
    <property type="entry name" value="Thaumatin"/>
</dbReference>
<dbReference type="AlphaFoldDB" id="A0A3B6K9K0"/>
<dbReference type="Proteomes" id="UP000019116">
    <property type="component" value="Chromosome 5A"/>
</dbReference>
<name>A0A3B6K9K0_WHEAT</name>
<reference evidence="4" key="2">
    <citation type="submission" date="2018-10" db="UniProtKB">
        <authorList>
            <consortium name="EnsemblPlants"/>
        </authorList>
    </citation>
    <scope>IDENTIFICATION</scope>
</reference>
<dbReference type="Gramene" id="TraesKAR5A01G0011370.1">
    <property type="protein sequence ID" value="cds.TraesKAR5A01G0011370.1"/>
    <property type="gene ID" value="TraesKAR5A01G0011370"/>
</dbReference>
<dbReference type="SUPFAM" id="SSF49870">
    <property type="entry name" value="Osmotin, thaumatin-like protein"/>
    <property type="match status" value="1"/>
</dbReference>
<dbReference type="Gramene" id="TraesPARA_EIv1.0_1622280.1">
    <property type="protein sequence ID" value="TraesPARA_EIv1.0_1622280.1.CDS1"/>
    <property type="gene ID" value="TraesPARA_EIv1.0_1622280"/>
</dbReference>
<dbReference type="PIRSF" id="PIRSF002703">
    <property type="entry name" value="Thaumatin"/>
    <property type="match status" value="1"/>
</dbReference>
<dbReference type="PROSITE" id="PS51367">
    <property type="entry name" value="THAUMATIN_2"/>
    <property type="match status" value="1"/>
</dbReference>
<feature type="disulfide bond" evidence="2">
    <location>
        <begin position="95"/>
        <end position="101"/>
    </location>
</feature>
<dbReference type="SMART" id="SM00205">
    <property type="entry name" value="THN"/>
    <property type="match status" value="1"/>
</dbReference>
<sequence>MAGSASATPVLLVVVLATLVAGASTTSTLTPLSITNRCSFTVWPAVASAGLGTELHPGADWTVDASVIHYTADIWGRTGCSFDAAGRGRCQTADCGSGLRCRSTDLAAPATKAQVAISEGFYHYGITLDKEFNLPMDLTCSSGDALRCREDGRHDAFPYVKYNDHSCTAVGSRLQTVFCP</sequence>
<evidence type="ECO:0000256" key="1">
    <source>
        <dbReference type="ARBA" id="ARBA00022821"/>
    </source>
</evidence>